<proteinExistence type="predicted"/>
<dbReference type="Proteomes" id="UP000887579">
    <property type="component" value="Unplaced"/>
</dbReference>
<organism evidence="1 2">
    <name type="scientific">Panagrolaimus sp. ES5</name>
    <dbReference type="NCBI Taxonomy" id="591445"/>
    <lineage>
        <taxon>Eukaryota</taxon>
        <taxon>Metazoa</taxon>
        <taxon>Ecdysozoa</taxon>
        <taxon>Nematoda</taxon>
        <taxon>Chromadorea</taxon>
        <taxon>Rhabditida</taxon>
        <taxon>Tylenchina</taxon>
        <taxon>Panagrolaimomorpha</taxon>
        <taxon>Panagrolaimoidea</taxon>
        <taxon>Panagrolaimidae</taxon>
        <taxon>Panagrolaimus</taxon>
    </lineage>
</organism>
<evidence type="ECO:0000313" key="2">
    <source>
        <dbReference type="WBParaSite" id="ES5_v2.g11173.t1"/>
    </source>
</evidence>
<accession>A0AC34F2J4</accession>
<name>A0AC34F2J4_9BILA</name>
<dbReference type="WBParaSite" id="ES5_v2.g11173.t1">
    <property type="protein sequence ID" value="ES5_v2.g11173.t1"/>
    <property type="gene ID" value="ES5_v2.g11173"/>
</dbReference>
<protein>
    <submittedName>
        <fullName evidence="2">Triacylglycerol lipase</fullName>
    </submittedName>
</protein>
<sequence>MVCKAIFIALIASAFVFPCILAVFTDDFKDFLIDSYGLKAANKLERLDLGPGRLGSFGGKENGSEPIKKQPIIFVHGLTKRAGYWIQNLGFFKGKGYTSGELYATSYGDGAVGFVVKSVSNCENVKQVRRFIEAVHNYTNSKVDIIGHSLGGAMSRKAILGGKCVDTMEDLGGPLTDMVDTYISLAGVAYGSERCPYLFLSNCNKNNGFDCRSDFIHDINEPNYRYQGDYSYYIWSHDDHIIGDDCCGHLCPEVKNATSFSENYGYNHFSIVPKTVDIQYSMLTDHVVIKKESPNNLHGGFLRK</sequence>
<reference evidence="2" key="1">
    <citation type="submission" date="2022-11" db="UniProtKB">
        <authorList>
            <consortium name="WormBaseParasite"/>
        </authorList>
    </citation>
    <scope>IDENTIFICATION</scope>
</reference>
<evidence type="ECO:0000313" key="1">
    <source>
        <dbReference type="Proteomes" id="UP000887579"/>
    </source>
</evidence>